<reference evidence="3" key="1">
    <citation type="submission" date="2021-12" db="EMBL/GenBank/DDBJ databases">
        <title>Enterovibrio ZSDZ35 sp. nov. and Enterovibrio ZSDZ42 sp. nov., isolated from coastal seawater in Qingdao.</title>
        <authorList>
            <person name="Zhang P."/>
        </authorList>
    </citation>
    <scope>NUCLEOTIDE SEQUENCE</scope>
    <source>
        <strain evidence="3">ZSDZ35</strain>
    </source>
</reference>
<evidence type="ECO:0000313" key="3">
    <source>
        <dbReference type="EMBL" id="MDD1781916.1"/>
    </source>
</evidence>
<feature type="region of interest" description="Disordered" evidence="1">
    <location>
        <begin position="293"/>
        <end position="441"/>
    </location>
</feature>
<dbReference type="Pfam" id="PF14440">
    <property type="entry name" value="XOO_2897-deam"/>
    <property type="match status" value="1"/>
</dbReference>
<organism evidence="3 4">
    <name type="scientific">Enterovibrio qingdaonensis</name>
    <dbReference type="NCBI Taxonomy" id="2899818"/>
    <lineage>
        <taxon>Bacteria</taxon>
        <taxon>Pseudomonadati</taxon>
        <taxon>Pseudomonadota</taxon>
        <taxon>Gammaproteobacteria</taxon>
        <taxon>Vibrionales</taxon>
        <taxon>Vibrionaceae</taxon>
        <taxon>Enterovibrio</taxon>
    </lineage>
</organism>
<keyword evidence="4" id="KW-1185">Reference proteome</keyword>
<comment type="caution">
    <text evidence="3">The sequence shown here is derived from an EMBL/GenBank/DDBJ whole genome shotgun (WGS) entry which is preliminary data.</text>
</comment>
<dbReference type="RefSeq" id="WP_274142453.1">
    <property type="nucleotide sequence ID" value="NZ_JAJUBB010000007.1"/>
</dbReference>
<feature type="compositionally biased region" description="Polar residues" evidence="1">
    <location>
        <begin position="7"/>
        <end position="17"/>
    </location>
</feature>
<evidence type="ECO:0000259" key="2">
    <source>
        <dbReference type="Pfam" id="PF13699"/>
    </source>
</evidence>
<feature type="region of interest" description="Disordered" evidence="1">
    <location>
        <begin position="604"/>
        <end position="624"/>
    </location>
</feature>
<feature type="compositionally biased region" description="Basic and acidic residues" evidence="1">
    <location>
        <begin position="328"/>
        <end position="338"/>
    </location>
</feature>
<protein>
    <submittedName>
        <fullName evidence="3">DUF4157 domain-containing protein</fullName>
    </submittedName>
</protein>
<dbReference type="InterPro" id="IPR025295">
    <property type="entry name" value="eCIS_core_dom"/>
</dbReference>
<name>A0ABT5QLQ8_9GAMM</name>
<evidence type="ECO:0000256" key="1">
    <source>
        <dbReference type="SAM" id="MobiDB-lite"/>
    </source>
</evidence>
<gene>
    <name evidence="3" type="ORF">LRP49_12100</name>
</gene>
<feature type="domain" description="eCIS core" evidence="2">
    <location>
        <begin position="104"/>
        <end position="181"/>
    </location>
</feature>
<feature type="region of interest" description="Disordered" evidence="1">
    <location>
        <begin position="1"/>
        <end position="27"/>
    </location>
</feature>
<dbReference type="EMBL" id="JAJUBB010000007">
    <property type="protein sequence ID" value="MDD1781916.1"/>
    <property type="molecule type" value="Genomic_DNA"/>
</dbReference>
<accession>A0ABT5QLQ8</accession>
<feature type="compositionally biased region" description="Low complexity" evidence="1">
    <location>
        <begin position="425"/>
        <end position="441"/>
    </location>
</feature>
<dbReference type="Pfam" id="PF13699">
    <property type="entry name" value="eCIS_core"/>
    <property type="match status" value="1"/>
</dbReference>
<dbReference type="Proteomes" id="UP001149821">
    <property type="component" value="Unassembled WGS sequence"/>
</dbReference>
<proteinExistence type="predicted"/>
<feature type="compositionally biased region" description="Polar residues" evidence="1">
    <location>
        <begin position="380"/>
        <end position="393"/>
    </location>
</feature>
<feature type="compositionally biased region" description="Basic and acidic residues" evidence="1">
    <location>
        <begin position="346"/>
        <end position="360"/>
    </location>
</feature>
<sequence>MRVLKSAGNTPKRNTPKSAEANGVRISHSVSSQRSWPAYRTLPVQNSVFTSSLRVQPSNHPLDHEADEFSATVVGRSPLLSGHIRRPLVAPTCVSQTIREAGKPLDDTSRRFFEARMQRDLSEVRIHTGHLADLSTRSLSAAAYTIGNHIVFRDGLLSPLTVKGRGLLAHELAHVAQQADGRTANIQCQDLPEQVIPGSTHLSRVAQAYRRDNTHVGAQINLVAVEYSTGDGPRQTRVFENRSGVAHTEVMMDEFFRRQGRNVQIHEIYSERQPCGPSEQDCEARVHRIVRRRGRRGSNGEPETRTTYGYQYQEAVRQGGTRARRSRERISESAERTRTTGNLEWDFPRREPPAHHERSEGGAVTRRSRRFRARSSSNRGTQRGFTESSNTTDYLDGDVSRQDPSARRTRSRGGTPTLRTRRLRIPISSIRHSRRGSPPSGAAGGVISLIAAFLAGWVESAVDGHRLSSTIEARLPARLNRAIESNESLYERIRMASATMQDGHAYVEMHAIVEAEYSSESYVVWQDIEETPPMLDEVRVTGFSETPTPFVDLPLSRTEPQFNVFEERSIMRFSMPLEFEQSQSQPQGDGDNDTLRQQLSALGMPIPDLPQTPLPRGMEQGSLESAADQVQRIVNQAMSDFRRQGDIHPNTYIRIRDAWPAPYNANDERTIRQFQHLLLERNIILPLTSTIIGIIQAR</sequence>
<dbReference type="InterPro" id="IPR032722">
    <property type="entry name" value="Deaminase_XOO_2897"/>
</dbReference>
<evidence type="ECO:0000313" key="4">
    <source>
        <dbReference type="Proteomes" id="UP001149821"/>
    </source>
</evidence>